<dbReference type="InterPro" id="IPR011701">
    <property type="entry name" value="MFS"/>
</dbReference>
<evidence type="ECO:0000256" key="2">
    <source>
        <dbReference type="ARBA" id="ARBA00022692"/>
    </source>
</evidence>
<evidence type="ECO:0000256" key="6">
    <source>
        <dbReference type="SAM" id="Phobius"/>
    </source>
</evidence>
<evidence type="ECO:0000313" key="8">
    <source>
        <dbReference type="EMBL" id="GAA2846409.1"/>
    </source>
</evidence>
<feature type="transmembrane region" description="Helical" evidence="6">
    <location>
        <begin position="453"/>
        <end position="473"/>
    </location>
</feature>
<feature type="transmembrane region" description="Helical" evidence="6">
    <location>
        <begin position="173"/>
        <end position="195"/>
    </location>
</feature>
<protein>
    <submittedName>
        <fullName evidence="8">MFS transporter</fullName>
    </submittedName>
</protein>
<keyword evidence="2 6" id="KW-0812">Transmembrane</keyword>
<dbReference type="InterPro" id="IPR020846">
    <property type="entry name" value="MFS_dom"/>
</dbReference>
<feature type="transmembrane region" description="Helical" evidence="6">
    <location>
        <begin position="370"/>
        <end position="390"/>
    </location>
</feature>
<dbReference type="RefSeq" id="WP_344966944.1">
    <property type="nucleotide sequence ID" value="NZ_BAAAVI010000001.1"/>
</dbReference>
<feature type="transmembrane region" description="Helical" evidence="6">
    <location>
        <begin position="309"/>
        <end position="330"/>
    </location>
</feature>
<sequence length="501" mass="52280">MTRQRETPLTPRSAWLALAVLLVGAFMALLDTTIVNVAIPTIYTSLDASESTLSWVLSGYMLAYGLALIPAGRLGDRYSHKPVFIIGLILFTLTSVACALAQNDLQLNLARAAQGLSAGIFYTSITAFIHLMFPGSLRGKALAIMGAVIGVSSAIGPLAGGLIIQAFGEENGWRYIFGINLPIGVIAVLAAFWLLPSTGRTEADDRADWAGLVILTVSLVVLLVPLVEGHSQGWPLWSYLVSLLSVPMLGVFALWERRVARRGGNPLVPPRLFTSPAFTGGVVLALVYFAAFTSIFFTISLLWQAGLGASALESGLLLMTFAIGTIIGAAQSDQLAARFGRTVLIIGLTLLTLSLVSILVVLAVVPPGSLRGWTLVAPLVVGGIGSGLFIPPNMDFIVATVSRNDAGAASGVIGTMQRVGSAIGIAVTGRVLFDTLDFSTGDSPDVVFTQSATYAMGVSVLFAFVAVALVFALPKHSDDASDPAGGDAPGPVPGKEPHHAA</sequence>
<dbReference type="EMBL" id="BAAAVI010000001">
    <property type="protein sequence ID" value="GAA2846409.1"/>
    <property type="molecule type" value="Genomic_DNA"/>
</dbReference>
<evidence type="ECO:0000259" key="7">
    <source>
        <dbReference type="PROSITE" id="PS50850"/>
    </source>
</evidence>
<dbReference type="PANTHER" id="PTHR42718:SF39">
    <property type="entry name" value="ACTINORHODIN TRANSPORTER-RELATED"/>
    <property type="match status" value="1"/>
</dbReference>
<feature type="transmembrane region" description="Helical" evidence="6">
    <location>
        <begin position="114"/>
        <end position="133"/>
    </location>
</feature>
<feature type="domain" description="Major facilitator superfamily (MFS) profile" evidence="7">
    <location>
        <begin position="17"/>
        <end position="475"/>
    </location>
</feature>
<dbReference type="PRINTS" id="PR01036">
    <property type="entry name" value="TCRTETB"/>
</dbReference>
<accession>A0ABN3VRP2</accession>
<feature type="transmembrane region" description="Helical" evidence="6">
    <location>
        <begin position="411"/>
        <end position="433"/>
    </location>
</feature>
<feature type="transmembrane region" description="Helical" evidence="6">
    <location>
        <begin position="83"/>
        <end position="102"/>
    </location>
</feature>
<feature type="transmembrane region" description="Helical" evidence="6">
    <location>
        <begin position="12"/>
        <end position="39"/>
    </location>
</feature>
<dbReference type="Proteomes" id="UP001500831">
    <property type="component" value="Unassembled WGS sequence"/>
</dbReference>
<dbReference type="Gene3D" id="1.20.1250.20">
    <property type="entry name" value="MFS general substrate transporter like domains"/>
    <property type="match status" value="1"/>
</dbReference>
<feature type="transmembrane region" description="Helical" evidence="6">
    <location>
        <begin position="236"/>
        <end position="255"/>
    </location>
</feature>
<dbReference type="PANTHER" id="PTHR42718">
    <property type="entry name" value="MAJOR FACILITATOR SUPERFAMILY MULTIDRUG TRANSPORTER MFSC"/>
    <property type="match status" value="1"/>
</dbReference>
<proteinExistence type="predicted"/>
<dbReference type="InterPro" id="IPR036259">
    <property type="entry name" value="MFS_trans_sf"/>
</dbReference>
<evidence type="ECO:0000256" key="1">
    <source>
        <dbReference type="ARBA" id="ARBA00004651"/>
    </source>
</evidence>
<evidence type="ECO:0000256" key="3">
    <source>
        <dbReference type="ARBA" id="ARBA00022989"/>
    </source>
</evidence>
<reference evidence="8 9" key="1">
    <citation type="journal article" date="2019" name="Int. J. Syst. Evol. Microbiol.">
        <title>The Global Catalogue of Microorganisms (GCM) 10K type strain sequencing project: providing services to taxonomists for standard genome sequencing and annotation.</title>
        <authorList>
            <consortium name="The Broad Institute Genomics Platform"/>
            <consortium name="The Broad Institute Genome Sequencing Center for Infectious Disease"/>
            <person name="Wu L."/>
            <person name="Ma J."/>
        </authorList>
    </citation>
    <scope>NUCLEOTIDE SEQUENCE [LARGE SCALE GENOMIC DNA]</scope>
    <source>
        <strain evidence="8 9">JCM 6242</strain>
    </source>
</reference>
<dbReference type="PROSITE" id="PS50850">
    <property type="entry name" value="MFS"/>
    <property type="match status" value="1"/>
</dbReference>
<comment type="caution">
    <text evidence="8">The sequence shown here is derived from an EMBL/GenBank/DDBJ whole genome shotgun (WGS) entry which is preliminary data.</text>
</comment>
<feature type="transmembrane region" description="Helical" evidence="6">
    <location>
        <begin position="207"/>
        <end position="224"/>
    </location>
</feature>
<dbReference type="Gene3D" id="1.20.1720.10">
    <property type="entry name" value="Multidrug resistance protein D"/>
    <property type="match status" value="1"/>
</dbReference>
<feature type="transmembrane region" description="Helical" evidence="6">
    <location>
        <begin position="342"/>
        <end position="364"/>
    </location>
</feature>
<keyword evidence="9" id="KW-1185">Reference proteome</keyword>
<organism evidence="8 9">
    <name type="scientific">Streptosporangium fragile</name>
    <dbReference type="NCBI Taxonomy" id="46186"/>
    <lineage>
        <taxon>Bacteria</taxon>
        <taxon>Bacillati</taxon>
        <taxon>Actinomycetota</taxon>
        <taxon>Actinomycetes</taxon>
        <taxon>Streptosporangiales</taxon>
        <taxon>Streptosporangiaceae</taxon>
        <taxon>Streptosporangium</taxon>
    </lineage>
</organism>
<dbReference type="SUPFAM" id="SSF103473">
    <property type="entry name" value="MFS general substrate transporter"/>
    <property type="match status" value="1"/>
</dbReference>
<feature type="region of interest" description="Disordered" evidence="5">
    <location>
        <begin position="480"/>
        <end position="501"/>
    </location>
</feature>
<keyword evidence="4 6" id="KW-0472">Membrane</keyword>
<evidence type="ECO:0000256" key="4">
    <source>
        <dbReference type="ARBA" id="ARBA00023136"/>
    </source>
</evidence>
<gene>
    <name evidence="8" type="ORF">GCM10010517_03080</name>
</gene>
<evidence type="ECO:0000256" key="5">
    <source>
        <dbReference type="SAM" id="MobiDB-lite"/>
    </source>
</evidence>
<keyword evidence="3 6" id="KW-1133">Transmembrane helix</keyword>
<comment type="subcellular location">
    <subcellularLocation>
        <location evidence="1">Cell membrane</location>
        <topology evidence="1">Multi-pass membrane protein</topology>
    </subcellularLocation>
</comment>
<feature type="transmembrane region" description="Helical" evidence="6">
    <location>
        <begin position="51"/>
        <end position="71"/>
    </location>
</feature>
<feature type="transmembrane region" description="Helical" evidence="6">
    <location>
        <begin position="142"/>
        <end position="167"/>
    </location>
</feature>
<feature type="transmembrane region" description="Helical" evidence="6">
    <location>
        <begin position="276"/>
        <end position="303"/>
    </location>
</feature>
<dbReference type="Pfam" id="PF07690">
    <property type="entry name" value="MFS_1"/>
    <property type="match status" value="1"/>
</dbReference>
<evidence type="ECO:0000313" key="9">
    <source>
        <dbReference type="Proteomes" id="UP001500831"/>
    </source>
</evidence>
<dbReference type="CDD" id="cd17321">
    <property type="entry name" value="MFS_MMR_MDR_like"/>
    <property type="match status" value="1"/>
</dbReference>
<name>A0ABN3VRP2_9ACTN</name>